<gene>
    <name evidence="1" type="ORF">GCM10010412_007960</name>
</gene>
<accession>A0ABP6DHX0</accession>
<dbReference type="RefSeq" id="WP_346143285.1">
    <property type="nucleotide sequence ID" value="NZ_BAAATE010000002.1"/>
</dbReference>
<reference evidence="2" key="1">
    <citation type="journal article" date="2019" name="Int. J. Syst. Evol. Microbiol.">
        <title>The Global Catalogue of Microorganisms (GCM) 10K type strain sequencing project: providing services to taxonomists for standard genome sequencing and annotation.</title>
        <authorList>
            <consortium name="The Broad Institute Genomics Platform"/>
            <consortium name="The Broad Institute Genome Sequencing Center for Infectious Disease"/>
            <person name="Wu L."/>
            <person name="Ma J."/>
        </authorList>
    </citation>
    <scope>NUCLEOTIDE SEQUENCE [LARGE SCALE GENOMIC DNA]</scope>
    <source>
        <strain evidence="2">JCM 6835</strain>
    </source>
</reference>
<dbReference type="Proteomes" id="UP001501666">
    <property type="component" value="Unassembled WGS sequence"/>
</dbReference>
<sequence>MDLLARAAELKPELLEFAVSGRFTRELGLVYSRFFPDGVVTDEATSALALDHFALEYRLPGGDLLIDRFLAERPELHEAERAMVLGWKDVVEGIFEVRTVAGPALILHNLIDELTYTAHSDLGEDAFEALDPGMFMVGRLIPVTFDDWMISATPAVYTPDARRQLVRAAAEAALRNPARVFRNPALLAEAWQIQAAQRRQFTEHFGSDLVVMQGAEVAARMGAFTSMSFPDHLAREETVALIFDERDGLGYYTDFGAVEEAFADPSLVTRARYRDAISRYLRGDSVSPVPIRRLAARDPERAGRLFATLLGRRGFTWQLDGEALLRAHKPGYFSSPRLPACTPVTAVIAELDHDLEQEHVQDHVQDHGHDAEQRV</sequence>
<dbReference type="EMBL" id="BAAATE010000002">
    <property type="protein sequence ID" value="GAA2645775.1"/>
    <property type="molecule type" value="Genomic_DNA"/>
</dbReference>
<keyword evidence="2" id="KW-1185">Reference proteome</keyword>
<evidence type="ECO:0000313" key="2">
    <source>
        <dbReference type="Proteomes" id="UP001501666"/>
    </source>
</evidence>
<comment type="caution">
    <text evidence="1">The sequence shown here is derived from an EMBL/GenBank/DDBJ whole genome shotgun (WGS) entry which is preliminary data.</text>
</comment>
<organism evidence="1 2">
    <name type="scientific">Nonomuraea recticatena</name>
    <dbReference type="NCBI Taxonomy" id="46178"/>
    <lineage>
        <taxon>Bacteria</taxon>
        <taxon>Bacillati</taxon>
        <taxon>Actinomycetota</taxon>
        <taxon>Actinomycetes</taxon>
        <taxon>Streptosporangiales</taxon>
        <taxon>Streptosporangiaceae</taxon>
        <taxon>Nonomuraea</taxon>
    </lineage>
</organism>
<evidence type="ECO:0000313" key="1">
    <source>
        <dbReference type="EMBL" id="GAA2645775.1"/>
    </source>
</evidence>
<name>A0ABP6DHX0_9ACTN</name>
<protein>
    <submittedName>
        <fullName evidence="1">Uncharacterized protein</fullName>
    </submittedName>
</protein>
<proteinExistence type="predicted"/>